<keyword evidence="1" id="KW-0472">Membrane</keyword>
<feature type="transmembrane region" description="Helical" evidence="1">
    <location>
        <begin position="47"/>
        <end position="72"/>
    </location>
</feature>
<organism evidence="2 3">
    <name type="scientific">Sinanodonta woodiana</name>
    <name type="common">Chinese pond mussel</name>
    <name type="synonym">Anodonta woodiana</name>
    <dbReference type="NCBI Taxonomy" id="1069815"/>
    <lineage>
        <taxon>Eukaryota</taxon>
        <taxon>Metazoa</taxon>
        <taxon>Spiralia</taxon>
        <taxon>Lophotrochozoa</taxon>
        <taxon>Mollusca</taxon>
        <taxon>Bivalvia</taxon>
        <taxon>Autobranchia</taxon>
        <taxon>Heteroconchia</taxon>
        <taxon>Palaeoheterodonta</taxon>
        <taxon>Unionida</taxon>
        <taxon>Unionoidea</taxon>
        <taxon>Unionidae</taxon>
        <taxon>Unioninae</taxon>
        <taxon>Sinanodonta</taxon>
    </lineage>
</organism>
<reference evidence="2 3" key="1">
    <citation type="submission" date="2024-11" db="EMBL/GenBank/DDBJ databases">
        <title>Chromosome-level genome assembly of the freshwater bivalve Anodonta woodiana.</title>
        <authorList>
            <person name="Chen X."/>
        </authorList>
    </citation>
    <scope>NUCLEOTIDE SEQUENCE [LARGE SCALE GENOMIC DNA]</scope>
    <source>
        <strain evidence="2">MN2024</strain>
        <tissue evidence="2">Gills</tissue>
    </source>
</reference>
<evidence type="ECO:0000313" key="2">
    <source>
        <dbReference type="EMBL" id="KAL3876721.1"/>
    </source>
</evidence>
<evidence type="ECO:0000256" key="1">
    <source>
        <dbReference type="SAM" id="Phobius"/>
    </source>
</evidence>
<dbReference type="EMBL" id="JBJQND010000005">
    <property type="protein sequence ID" value="KAL3876721.1"/>
    <property type="molecule type" value="Genomic_DNA"/>
</dbReference>
<keyword evidence="1" id="KW-0812">Transmembrane</keyword>
<keyword evidence="3" id="KW-1185">Reference proteome</keyword>
<feature type="transmembrane region" description="Helical" evidence="1">
    <location>
        <begin position="78"/>
        <end position="105"/>
    </location>
</feature>
<proteinExistence type="predicted"/>
<sequence length="207" mass="22397">MPSDDSGSVISPRPATGRSYQEYVPAQNGVFQKPEVPGGPKLWRQMVVGFICAACVGFVMLVLGSVFIGEAIKGDNSITVMLCVMGIVCGMIILVGTAILGRLFISRKWRVHQGRQPNHQPPQACFHTCSIIYTPSQDQLAGPLYSDPPPSYEMVVYSYRPQTSSEDEGQGSIEVYDGSSRGIQPIIMLPPKYSLAAAPLPEYGDAV</sequence>
<keyword evidence="1" id="KW-1133">Transmembrane helix</keyword>
<gene>
    <name evidence="2" type="ORF">ACJMK2_034523</name>
</gene>
<evidence type="ECO:0000313" key="3">
    <source>
        <dbReference type="Proteomes" id="UP001634394"/>
    </source>
</evidence>
<comment type="caution">
    <text evidence="2">The sequence shown here is derived from an EMBL/GenBank/DDBJ whole genome shotgun (WGS) entry which is preliminary data.</text>
</comment>
<protein>
    <submittedName>
        <fullName evidence="2">Uncharacterized protein</fullName>
    </submittedName>
</protein>
<dbReference type="Proteomes" id="UP001634394">
    <property type="component" value="Unassembled WGS sequence"/>
</dbReference>
<accession>A0ABD3WTB0</accession>
<dbReference type="AlphaFoldDB" id="A0ABD3WTB0"/>
<name>A0ABD3WTB0_SINWO</name>